<dbReference type="AlphaFoldDB" id="A0A4S8KTS9"/>
<gene>
    <name evidence="2" type="ORF">K435DRAFT_810874</name>
</gene>
<dbReference type="EMBL" id="ML180053">
    <property type="protein sequence ID" value="THU79257.1"/>
    <property type="molecule type" value="Genomic_DNA"/>
</dbReference>
<sequence length="142" mass="16182">MPKLLTGDDFMSKVSDHDKAPEAAAQEKEARMDVKKLYEQQMEEYERKAALVKAANERVKSLHVKKLEEWKERKARAKANGTVFKTNQPKRPALECMPEKPTKKSIVIELKAARMDTEMDQSKGNESNKNSDRSDDEGSSLE</sequence>
<proteinExistence type="predicted"/>
<feature type="compositionally biased region" description="Basic and acidic residues" evidence="1">
    <location>
        <begin position="10"/>
        <end position="29"/>
    </location>
</feature>
<feature type="region of interest" description="Disordered" evidence="1">
    <location>
        <begin position="1"/>
        <end position="29"/>
    </location>
</feature>
<feature type="region of interest" description="Disordered" evidence="1">
    <location>
        <begin position="72"/>
        <end position="101"/>
    </location>
</feature>
<feature type="region of interest" description="Disordered" evidence="1">
    <location>
        <begin position="113"/>
        <end position="142"/>
    </location>
</feature>
<accession>A0A4S8KTS9</accession>
<feature type="compositionally biased region" description="Basic and acidic residues" evidence="1">
    <location>
        <begin position="113"/>
        <end position="123"/>
    </location>
</feature>
<keyword evidence="3" id="KW-1185">Reference proteome</keyword>
<protein>
    <submittedName>
        <fullName evidence="2">Uncharacterized protein</fullName>
    </submittedName>
</protein>
<reference evidence="2 3" key="1">
    <citation type="journal article" date="2019" name="Nat. Ecol. Evol.">
        <title>Megaphylogeny resolves global patterns of mushroom evolution.</title>
        <authorList>
            <person name="Varga T."/>
            <person name="Krizsan K."/>
            <person name="Foldi C."/>
            <person name="Dima B."/>
            <person name="Sanchez-Garcia M."/>
            <person name="Sanchez-Ramirez S."/>
            <person name="Szollosi G.J."/>
            <person name="Szarkandi J.G."/>
            <person name="Papp V."/>
            <person name="Albert L."/>
            <person name="Andreopoulos W."/>
            <person name="Angelini C."/>
            <person name="Antonin V."/>
            <person name="Barry K.W."/>
            <person name="Bougher N.L."/>
            <person name="Buchanan P."/>
            <person name="Buyck B."/>
            <person name="Bense V."/>
            <person name="Catcheside P."/>
            <person name="Chovatia M."/>
            <person name="Cooper J."/>
            <person name="Damon W."/>
            <person name="Desjardin D."/>
            <person name="Finy P."/>
            <person name="Geml J."/>
            <person name="Haridas S."/>
            <person name="Hughes K."/>
            <person name="Justo A."/>
            <person name="Karasinski D."/>
            <person name="Kautmanova I."/>
            <person name="Kiss B."/>
            <person name="Kocsube S."/>
            <person name="Kotiranta H."/>
            <person name="LaButti K.M."/>
            <person name="Lechner B.E."/>
            <person name="Liimatainen K."/>
            <person name="Lipzen A."/>
            <person name="Lukacs Z."/>
            <person name="Mihaltcheva S."/>
            <person name="Morgado L.N."/>
            <person name="Niskanen T."/>
            <person name="Noordeloos M.E."/>
            <person name="Ohm R.A."/>
            <person name="Ortiz-Santana B."/>
            <person name="Ovrebo C."/>
            <person name="Racz N."/>
            <person name="Riley R."/>
            <person name="Savchenko A."/>
            <person name="Shiryaev A."/>
            <person name="Soop K."/>
            <person name="Spirin V."/>
            <person name="Szebenyi C."/>
            <person name="Tomsovsky M."/>
            <person name="Tulloss R.E."/>
            <person name="Uehling J."/>
            <person name="Grigoriev I.V."/>
            <person name="Vagvolgyi C."/>
            <person name="Papp T."/>
            <person name="Martin F.M."/>
            <person name="Miettinen O."/>
            <person name="Hibbett D.S."/>
            <person name="Nagy L.G."/>
        </authorList>
    </citation>
    <scope>NUCLEOTIDE SEQUENCE [LARGE SCALE GENOMIC DNA]</scope>
    <source>
        <strain evidence="2 3">CBS 962.96</strain>
    </source>
</reference>
<dbReference type="Proteomes" id="UP000297245">
    <property type="component" value="Unassembled WGS sequence"/>
</dbReference>
<evidence type="ECO:0000313" key="2">
    <source>
        <dbReference type="EMBL" id="THU79257.1"/>
    </source>
</evidence>
<evidence type="ECO:0000256" key="1">
    <source>
        <dbReference type="SAM" id="MobiDB-lite"/>
    </source>
</evidence>
<name>A0A4S8KTS9_DENBC</name>
<organism evidence="2 3">
    <name type="scientific">Dendrothele bispora (strain CBS 962.96)</name>
    <dbReference type="NCBI Taxonomy" id="1314807"/>
    <lineage>
        <taxon>Eukaryota</taxon>
        <taxon>Fungi</taxon>
        <taxon>Dikarya</taxon>
        <taxon>Basidiomycota</taxon>
        <taxon>Agaricomycotina</taxon>
        <taxon>Agaricomycetes</taxon>
        <taxon>Agaricomycetidae</taxon>
        <taxon>Agaricales</taxon>
        <taxon>Agaricales incertae sedis</taxon>
        <taxon>Dendrothele</taxon>
    </lineage>
</organism>
<evidence type="ECO:0000313" key="3">
    <source>
        <dbReference type="Proteomes" id="UP000297245"/>
    </source>
</evidence>